<gene>
    <name evidence="4" type="primary">rfbC</name>
    <name evidence="4" type="ORF">IAD19_06185</name>
</gene>
<feature type="active site" description="Proton acceptor" evidence="1">
    <location>
        <position position="62"/>
    </location>
</feature>
<reference evidence="4" key="1">
    <citation type="submission" date="2020-10" db="EMBL/GenBank/DDBJ databases">
        <authorList>
            <person name="Gilroy R."/>
        </authorList>
    </citation>
    <scope>NUCLEOTIDE SEQUENCE</scope>
    <source>
        <strain evidence="4">4509</strain>
    </source>
</reference>
<evidence type="ECO:0000256" key="1">
    <source>
        <dbReference type="PIRSR" id="PIRSR600888-1"/>
    </source>
</evidence>
<feature type="active site" description="Proton donor" evidence="1">
    <location>
        <position position="132"/>
    </location>
</feature>
<dbReference type="InterPro" id="IPR014710">
    <property type="entry name" value="RmlC-like_jellyroll"/>
</dbReference>
<organism evidence="4 5">
    <name type="scientific">Candidatus Egerieicola faecale</name>
    <dbReference type="NCBI Taxonomy" id="2840774"/>
    <lineage>
        <taxon>Bacteria</taxon>
        <taxon>Bacillati</taxon>
        <taxon>Bacillota</taxon>
        <taxon>Clostridia</taxon>
        <taxon>Eubacteriales</taxon>
        <taxon>Oscillospiraceae</taxon>
        <taxon>Oscillospiraceae incertae sedis</taxon>
        <taxon>Candidatus Egerieicola</taxon>
    </lineage>
</organism>
<comment type="similarity">
    <text evidence="3">Belongs to the dTDP-4-dehydrorhamnose 3,5-epimerase family.</text>
</comment>
<protein>
    <recommendedName>
        <fullName evidence="3">dTDP-4-dehydrorhamnose 3,5-epimerase</fullName>
        <ecNumber evidence="3">5.1.3.13</ecNumber>
    </recommendedName>
    <alternativeName>
        <fullName evidence="3">Thymidine diphospho-4-keto-rhamnose 3,5-epimerase</fullName>
    </alternativeName>
</protein>
<accession>A0A9D1ISX0</accession>
<comment type="catalytic activity">
    <reaction evidence="3">
        <text>dTDP-4-dehydro-6-deoxy-alpha-D-glucose = dTDP-4-dehydro-beta-L-rhamnose</text>
        <dbReference type="Rhea" id="RHEA:16969"/>
        <dbReference type="ChEBI" id="CHEBI:57649"/>
        <dbReference type="ChEBI" id="CHEBI:62830"/>
        <dbReference type="EC" id="5.1.3.13"/>
    </reaction>
</comment>
<dbReference type="AlphaFoldDB" id="A0A9D1ISX0"/>
<dbReference type="Gene3D" id="2.60.120.10">
    <property type="entry name" value="Jelly Rolls"/>
    <property type="match status" value="1"/>
</dbReference>
<proteinExistence type="inferred from homology"/>
<evidence type="ECO:0000313" key="4">
    <source>
        <dbReference type="EMBL" id="HIU42126.1"/>
    </source>
</evidence>
<keyword evidence="3 4" id="KW-0413">Isomerase</keyword>
<dbReference type="InterPro" id="IPR011051">
    <property type="entry name" value="RmlC_Cupin_sf"/>
</dbReference>
<evidence type="ECO:0000256" key="3">
    <source>
        <dbReference type="RuleBase" id="RU364069"/>
    </source>
</evidence>
<dbReference type="InterPro" id="IPR000888">
    <property type="entry name" value="RmlC-like"/>
</dbReference>
<dbReference type="CDD" id="cd00438">
    <property type="entry name" value="cupin_RmlC"/>
    <property type="match status" value="1"/>
</dbReference>
<dbReference type="GO" id="GO:0000271">
    <property type="term" value="P:polysaccharide biosynthetic process"/>
    <property type="evidence" value="ECO:0007669"/>
    <property type="project" value="TreeGrafter"/>
</dbReference>
<comment type="caution">
    <text evidence="4">The sequence shown here is derived from an EMBL/GenBank/DDBJ whole genome shotgun (WGS) entry which is preliminary data.</text>
</comment>
<sequence length="180" mass="20148">MNVTHLSLPEVLLITPEIHPDHRGHLAVPFSVAAYEQAGISFSLRQMNQGYSKKAFTIRGLHYQQPPHHQAKLVSANHGSFFSVAVDIRKDSPTFGQWCGAVLSFENQRLMYVPRGFAHGYLTLEPDTVLQYCVDNDFCGPAAKALRFDDPDIGIVWPVKPDETTLTEKDRNATLLQDLS</sequence>
<dbReference type="PANTHER" id="PTHR21047">
    <property type="entry name" value="DTDP-6-DEOXY-D-GLUCOSE-3,5 EPIMERASE"/>
    <property type="match status" value="1"/>
</dbReference>
<dbReference type="Pfam" id="PF00908">
    <property type="entry name" value="dTDP_sugar_isom"/>
    <property type="match status" value="1"/>
</dbReference>
<dbReference type="NCBIfam" id="TIGR01221">
    <property type="entry name" value="rmlC"/>
    <property type="match status" value="1"/>
</dbReference>
<name>A0A9D1ISX0_9FIRM</name>
<dbReference type="PANTHER" id="PTHR21047:SF2">
    <property type="entry name" value="THYMIDINE DIPHOSPHO-4-KETO-RHAMNOSE 3,5-EPIMERASE"/>
    <property type="match status" value="1"/>
</dbReference>
<comment type="subunit">
    <text evidence="3">Homodimer.</text>
</comment>
<dbReference type="EMBL" id="DVMX01000121">
    <property type="protein sequence ID" value="HIU42126.1"/>
    <property type="molecule type" value="Genomic_DNA"/>
</dbReference>
<evidence type="ECO:0000256" key="2">
    <source>
        <dbReference type="PIRSR" id="PIRSR600888-3"/>
    </source>
</evidence>
<dbReference type="GO" id="GO:0019305">
    <property type="term" value="P:dTDP-rhamnose biosynthetic process"/>
    <property type="evidence" value="ECO:0007669"/>
    <property type="project" value="UniProtKB-UniRule"/>
</dbReference>
<dbReference type="GO" id="GO:0008830">
    <property type="term" value="F:dTDP-4-dehydrorhamnose 3,5-epimerase activity"/>
    <property type="evidence" value="ECO:0007669"/>
    <property type="project" value="UniProtKB-UniRule"/>
</dbReference>
<evidence type="ECO:0000313" key="5">
    <source>
        <dbReference type="Proteomes" id="UP000824082"/>
    </source>
</evidence>
<dbReference type="Proteomes" id="UP000824082">
    <property type="component" value="Unassembled WGS sequence"/>
</dbReference>
<comment type="function">
    <text evidence="3">Catalyzes the epimerization of the C3' and C5'positions of dTDP-6-deoxy-D-xylo-4-hexulose, forming dTDP-6-deoxy-L-lyxo-4-hexulose.</text>
</comment>
<dbReference type="SUPFAM" id="SSF51182">
    <property type="entry name" value="RmlC-like cupins"/>
    <property type="match status" value="1"/>
</dbReference>
<dbReference type="GO" id="GO:0005829">
    <property type="term" value="C:cytosol"/>
    <property type="evidence" value="ECO:0007669"/>
    <property type="project" value="TreeGrafter"/>
</dbReference>
<comment type="pathway">
    <text evidence="3">Carbohydrate biosynthesis; dTDP-L-rhamnose biosynthesis.</text>
</comment>
<dbReference type="EC" id="5.1.3.13" evidence="3"/>
<feature type="site" description="Participates in a stacking interaction with the thymidine ring of dTDP-4-oxo-6-deoxyglucose" evidence="2">
    <location>
        <position position="138"/>
    </location>
</feature>
<reference evidence="4" key="2">
    <citation type="journal article" date="2021" name="PeerJ">
        <title>Extensive microbial diversity within the chicken gut microbiome revealed by metagenomics and culture.</title>
        <authorList>
            <person name="Gilroy R."/>
            <person name="Ravi A."/>
            <person name="Getino M."/>
            <person name="Pursley I."/>
            <person name="Horton D.L."/>
            <person name="Alikhan N.F."/>
            <person name="Baker D."/>
            <person name="Gharbi K."/>
            <person name="Hall N."/>
            <person name="Watson M."/>
            <person name="Adriaenssens E.M."/>
            <person name="Foster-Nyarko E."/>
            <person name="Jarju S."/>
            <person name="Secka A."/>
            <person name="Antonio M."/>
            <person name="Oren A."/>
            <person name="Chaudhuri R.R."/>
            <person name="La Ragione R."/>
            <person name="Hildebrand F."/>
            <person name="Pallen M.J."/>
        </authorList>
    </citation>
    <scope>NUCLEOTIDE SEQUENCE</scope>
    <source>
        <strain evidence="4">4509</strain>
    </source>
</reference>